<dbReference type="AlphaFoldDB" id="A0A2T4TXP6"/>
<comment type="caution">
    <text evidence="1">The sequence shown here is derived from an EMBL/GenBank/DDBJ whole genome shotgun (WGS) entry which is preliminary data.</text>
</comment>
<keyword evidence="2" id="KW-1185">Reference proteome</keyword>
<reference evidence="2" key="2">
    <citation type="journal article" date="2018" name="Environ. Microbiol.">
        <title>Bloom of a denitrifying methanotroph, 'Candidatus Methylomirabilis limnetica', in a deep stratified lake.</title>
        <authorList>
            <person name="Graf J.S."/>
            <person name="Mayr M.J."/>
            <person name="Marchant H.K."/>
            <person name="Tienken D."/>
            <person name="Hach P.F."/>
            <person name="Brand A."/>
            <person name="Schubert C.J."/>
            <person name="Kuypers M.M."/>
            <person name="Milucka J."/>
        </authorList>
    </citation>
    <scope>NUCLEOTIDE SEQUENCE [LARGE SCALE GENOMIC DNA]</scope>
    <source>
        <strain evidence="2">Zug</strain>
    </source>
</reference>
<evidence type="ECO:0000313" key="1">
    <source>
        <dbReference type="EMBL" id="PTL35885.1"/>
    </source>
</evidence>
<dbReference type="Pfam" id="PF09957">
    <property type="entry name" value="VapB_antitoxin"/>
    <property type="match status" value="1"/>
</dbReference>
<sequence length="74" mass="8380">MPKGGPSMRTTLEIDERLMKQAQALSKAKTKKELIHRSLEALIRQQRVKRLIGRLGCFPLQLTPKGLTRLRADG</sequence>
<dbReference type="InterPro" id="IPR019239">
    <property type="entry name" value="VapB_antitoxin"/>
</dbReference>
<protein>
    <submittedName>
        <fullName evidence="1">DUF2191 domain-containing protein</fullName>
    </submittedName>
</protein>
<gene>
    <name evidence="1" type="ORF">CLG94_09040</name>
</gene>
<evidence type="ECO:0000313" key="2">
    <source>
        <dbReference type="Proteomes" id="UP000241436"/>
    </source>
</evidence>
<proteinExistence type="predicted"/>
<dbReference type="EMBL" id="NVQC01000022">
    <property type="protein sequence ID" value="PTL35885.1"/>
    <property type="molecule type" value="Genomic_DNA"/>
</dbReference>
<name>A0A2T4TXP6_9BACT</name>
<organism evidence="1 2">
    <name type="scientific">Candidatus Methylomirabilis limnetica</name>
    <dbReference type="NCBI Taxonomy" id="2033718"/>
    <lineage>
        <taxon>Bacteria</taxon>
        <taxon>Candidatus Methylomirabilota</taxon>
        <taxon>Candidatus Methylomirabilia</taxon>
        <taxon>Candidatus Methylomirabilales</taxon>
        <taxon>Candidatus Methylomirabilaceae</taxon>
        <taxon>Candidatus Methylomirabilis</taxon>
    </lineage>
</organism>
<reference evidence="1 2" key="1">
    <citation type="submission" date="2017-09" db="EMBL/GenBank/DDBJ databases">
        <title>Bloom of a denitrifying methanotroph, Candidatus Methylomirabilis limnetica, in a deep stratified lake.</title>
        <authorList>
            <person name="Graf J.S."/>
            <person name="Marchant H.K."/>
            <person name="Tienken D."/>
            <person name="Hach P.F."/>
            <person name="Brand A."/>
            <person name="Schubert C.J."/>
            <person name="Kuypers M.M."/>
            <person name="Milucka J."/>
        </authorList>
    </citation>
    <scope>NUCLEOTIDE SEQUENCE [LARGE SCALE GENOMIC DNA]</scope>
    <source>
        <strain evidence="1 2">Zug</strain>
    </source>
</reference>
<dbReference type="Proteomes" id="UP000241436">
    <property type="component" value="Unassembled WGS sequence"/>
</dbReference>
<accession>A0A2T4TXP6</accession>